<accession>A0A151MSJ0</accession>
<comment type="caution">
    <text evidence="1">The sequence shown here is derived from an EMBL/GenBank/DDBJ whole genome shotgun (WGS) entry which is preliminary data.</text>
</comment>
<evidence type="ECO:0000313" key="2">
    <source>
        <dbReference type="Proteomes" id="UP000050525"/>
    </source>
</evidence>
<protein>
    <submittedName>
        <fullName evidence="1">Uncharacterized protein</fullName>
    </submittedName>
</protein>
<dbReference type="EMBL" id="AKHW03005173">
    <property type="protein sequence ID" value="KYO27430.1"/>
    <property type="molecule type" value="Genomic_DNA"/>
</dbReference>
<organism evidence="1 2">
    <name type="scientific">Alligator mississippiensis</name>
    <name type="common">American alligator</name>
    <dbReference type="NCBI Taxonomy" id="8496"/>
    <lineage>
        <taxon>Eukaryota</taxon>
        <taxon>Metazoa</taxon>
        <taxon>Chordata</taxon>
        <taxon>Craniata</taxon>
        <taxon>Vertebrata</taxon>
        <taxon>Euteleostomi</taxon>
        <taxon>Archelosauria</taxon>
        <taxon>Archosauria</taxon>
        <taxon>Crocodylia</taxon>
        <taxon>Alligatoridae</taxon>
        <taxon>Alligatorinae</taxon>
        <taxon>Alligator</taxon>
    </lineage>
</organism>
<proteinExistence type="predicted"/>
<reference evidence="1 2" key="1">
    <citation type="journal article" date="2012" name="Genome Biol.">
        <title>Sequencing three crocodilian genomes to illuminate the evolution of archosaurs and amniotes.</title>
        <authorList>
            <person name="St John J.A."/>
            <person name="Braun E.L."/>
            <person name="Isberg S.R."/>
            <person name="Miles L.G."/>
            <person name="Chong A.Y."/>
            <person name="Gongora J."/>
            <person name="Dalzell P."/>
            <person name="Moran C."/>
            <person name="Bed'hom B."/>
            <person name="Abzhanov A."/>
            <person name="Burgess S.C."/>
            <person name="Cooksey A.M."/>
            <person name="Castoe T.A."/>
            <person name="Crawford N.G."/>
            <person name="Densmore L.D."/>
            <person name="Drew J.C."/>
            <person name="Edwards S.V."/>
            <person name="Faircloth B.C."/>
            <person name="Fujita M.K."/>
            <person name="Greenwold M.J."/>
            <person name="Hoffmann F.G."/>
            <person name="Howard J.M."/>
            <person name="Iguchi T."/>
            <person name="Janes D.E."/>
            <person name="Khan S.Y."/>
            <person name="Kohno S."/>
            <person name="de Koning A.J."/>
            <person name="Lance S.L."/>
            <person name="McCarthy F.M."/>
            <person name="McCormack J.E."/>
            <person name="Merchant M.E."/>
            <person name="Peterson D.G."/>
            <person name="Pollock D.D."/>
            <person name="Pourmand N."/>
            <person name="Raney B.J."/>
            <person name="Roessler K.A."/>
            <person name="Sanford J.R."/>
            <person name="Sawyer R.H."/>
            <person name="Schmidt C.J."/>
            <person name="Triplett E.W."/>
            <person name="Tuberville T.D."/>
            <person name="Venegas-Anaya M."/>
            <person name="Howard J.T."/>
            <person name="Jarvis E.D."/>
            <person name="Guillette L.J.Jr."/>
            <person name="Glenn T.C."/>
            <person name="Green R.E."/>
            <person name="Ray D.A."/>
        </authorList>
    </citation>
    <scope>NUCLEOTIDE SEQUENCE [LARGE SCALE GENOMIC DNA]</scope>
    <source>
        <strain evidence="1">KSC_2009_1</strain>
    </source>
</reference>
<dbReference type="Proteomes" id="UP000050525">
    <property type="component" value="Unassembled WGS sequence"/>
</dbReference>
<gene>
    <name evidence="1" type="ORF">Y1Q_0013454</name>
</gene>
<evidence type="ECO:0000313" key="1">
    <source>
        <dbReference type="EMBL" id="KYO27430.1"/>
    </source>
</evidence>
<sequence length="149" mass="16626">MLQTITKSLSVLALQVQQLLTRGDALATTSDVVSRMVVPTAGTLLMHCLQQQGWTLLLDLVTIVEERLVDLWAWCTEDVVHERERDCEEQAYCARLLDLEERDTAPLERMVASQEWQASMAAWALGTTEEDHSVLDSILALVASMLVAT</sequence>
<dbReference type="AlphaFoldDB" id="A0A151MSJ0"/>
<name>A0A151MSJ0_ALLMI</name>
<keyword evidence="2" id="KW-1185">Reference proteome</keyword>